<accession>A0A4Y5TST4</accession>
<protein>
    <submittedName>
        <fullName evidence="1">Uncharacterized protein</fullName>
    </submittedName>
</protein>
<evidence type="ECO:0000313" key="1">
    <source>
        <dbReference type="EMBL" id="QDB71721.1"/>
    </source>
</evidence>
<gene>
    <name evidence="1" type="ORF">CPT_Marfa_066</name>
</gene>
<keyword evidence="2" id="KW-1185">Reference proteome</keyword>
<reference evidence="2" key="1">
    <citation type="submission" date="2019-06" db="EMBL/GenBank/DDBJ databases">
        <title>Complete genome of the novel Klebsiella pneumoniae phage Marfa.</title>
        <authorList>
            <person name="Harb L."/>
            <person name="Boeckman J."/>
            <person name="Newkirk H."/>
            <person name="Liu M."/>
            <person name="Gill J."/>
            <person name="Ramsey J."/>
        </authorList>
    </citation>
    <scope>NUCLEOTIDE SEQUENCE [LARGE SCALE GENOMIC DNA]</scope>
</reference>
<proteinExistence type="predicted"/>
<organism evidence="1 2">
    <name type="scientific">Klebsiella phage Marfa</name>
    <dbReference type="NCBI Taxonomy" id="2587809"/>
    <lineage>
        <taxon>Viruses</taxon>
        <taxon>Duplodnaviria</taxon>
        <taxon>Heunggongvirae</taxon>
        <taxon>Uroviricota</taxon>
        <taxon>Caudoviricetes</taxon>
        <taxon>Marfavirus</taxon>
        <taxon>Marfavirus marfa</taxon>
    </lineage>
</organism>
<evidence type="ECO:0000313" key="2">
    <source>
        <dbReference type="Proteomes" id="UP000320940"/>
    </source>
</evidence>
<name>A0A4Y5TST4_9CAUD</name>
<dbReference type="Proteomes" id="UP000320940">
    <property type="component" value="Segment"/>
</dbReference>
<dbReference type="EMBL" id="MN044033">
    <property type="protein sequence ID" value="QDB71721.1"/>
    <property type="molecule type" value="Genomic_DNA"/>
</dbReference>
<sequence>MKIRVFTTPFHYGTILLHYQWRYKMRTVEI</sequence>